<dbReference type="InterPro" id="IPR011011">
    <property type="entry name" value="Znf_FYVE_PHD"/>
</dbReference>
<feature type="region of interest" description="Disordered" evidence="16">
    <location>
        <begin position="1"/>
        <end position="27"/>
    </location>
</feature>
<dbReference type="Pfam" id="PF12998">
    <property type="entry name" value="ING"/>
    <property type="match status" value="1"/>
</dbReference>
<feature type="site" description="Histone H3K4me3 binding" evidence="11">
    <location>
        <position position="867"/>
    </location>
</feature>
<evidence type="ECO:0000256" key="12">
    <source>
        <dbReference type="PIRSR" id="PIRSR628651-51"/>
    </source>
</evidence>
<feature type="binding site" evidence="12">
    <location>
        <position position="870"/>
    </location>
    <ligand>
        <name>Zn(2+)</name>
        <dbReference type="ChEBI" id="CHEBI:29105"/>
        <label>2</label>
    </ligand>
</feature>
<dbReference type="Gene3D" id="6.10.140.1740">
    <property type="match status" value="1"/>
</dbReference>
<comment type="subcellular location">
    <subcellularLocation>
        <location evidence="1 14">Nucleus</location>
    </subcellularLocation>
</comment>
<dbReference type="GO" id="GO:0006325">
    <property type="term" value="P:chromatin organization"/>
    <property type="evidence" value="ECO:0007669"/>
    <property type="project" value="UniProtKB-KW"/>
</dbReference>
<keyword evidence="4 12" id="KW-0479">Metal-binding</keyword>
<comment type="subunit">
    <text evidence="14">Component of an histone acetyltransferase complex. Interacts with H3K4me3 and to a lesser extent with H3K4me2.</text>
</comment>
<feature type="site" description="Histone H3K4me3 binding" evidence="11">
    <location>
        <position position="856"/>
    </location>
</feature>
<evidence type="ECO:0000256" key="5">
    <source>
        <dbReference type="ARBA" id="ARBA00022771"/>
    </source>
</evidence>
<evidence type="ECO:0000256" key="15">
    <source>
        <dbReference type="SAM" id="Coils"/>
    </source>
</evidence>
<keyword evidence="15" id="KW-0175">Coiled coil</keyword>
<evidence type="ECO:0000256" key="4">
    <source>
        <dbReference type="ARBA" id="ARBA00022723"/>
    </source>
</evidence>
<sequence>ALSVGPQLNQPGTIRRPPTGPKRKAAQSWPCAEKQNIFVTFFAQNRTVFQHQQGIRSSAVCEPPNSITMLYLEDYLEMIEHLPQELRDRFTEMREMDLAVQNNTDALDKRVRALFQQCRRAEISSPMADVEFDSIRTNYYRVLDDSDEKIQLAGQMYDLVERYLRRLDTELDKFKCELEADHNGITEILEKRSLELDSMTSNGGANQKENRFYDTQNAHPAGHSGRSDGGSGRYKVKAEKRRDSVAPGMSMGAAAASVEKRSAAGTSKPLNNSALRPNTPAVLAAGGLGVPGAVAAGAAAGGAAGPMVVGGVPGAIGAIATGGVVGAAGAGALATVPCPQPVPVLGGAAGPGAGGVAAATYNLQTCGAGNAIVAAASQAIAQTQQMQQGRRTASLKASYEAIGGVGSHELLLNSELAGATHNALQAVERESTAFSNQRRQKKKSVNALGCGNLRTNPTMLVNASNVTSMLSSSSPNVQTLSSSPSLSSVSVHVHTSPLQQQQQQQNQQQSPQFAAQQQQQPQQQHQSTVQSQQLLIHANTPVSLQHGQLQPVMQQLTLPPIPGMKQQQQQQLLNQQKSLQLVSAQHRMPRQLQPQQLQQSLQAQHLQQQQQQLQRPQLLQQQAQQLHTVPHQQLLQAQSQQKQQLQQQLKSVQQHATFQQAQQQQQVQSQLVQQQQQVVQHMQQLPVQQLPVQQQLLDHKDIQLQSSQQLLQQQQQQQPQQVFQQQRQLLLQQQQQQLQQQPQLQAAQQQLLQLQNKQHGAGGQQAVQVLPQSLHQQQPFMTSVAQTSGSNATVVNVSSFMDTLMTNSGSTGATAGTSGTSSSSTITTSTAAAAEPAASVDQAPEGEWFDPNEPRYCLCNQVSYGDMVACDNEDCPFEWFHYPCVNISSSPKGKWYCPQCSSSMKRRASRKN</sequence>
<feature type="binding site" evidence="12">
    <location>
        <position position="857"/>
    </location>
    <ligand>
        <name>Zn(2+)</name>
        <dbReference type="ChEBI" id="CHEBI:29105"/>
        <label>1</label>
    </ligand>
</feature>
<dbReference type="AlphaFoldDB" id="A0A182WW67"/>
<feature type="region of interest" description="Disordered" evidence="16">
    <location>
        <begin position="199"/>
        <end position="277"/>
    </location>
</feature>
<evidence type="ECO:0000256" key="6">
    <source>
        <dbReference type="ARBA" id="ARBA00022833"/>
    </source>
</evidence>
<feature type="site" description="Histone H3K4me3 binding" evidence="11">
    <location>
        <position position="871"/>
    </location>
</feature>
<dbReference type="FunFam" id="3.30.40.10:FF:000103">
    <property type="entry name" value="Inhibitor of growth protein"/>
    <property type="match status" value="1"/>
</dbReference>
<dbReference type="SMART" id="SM00249">
    <property type="entry name" value="PHD"/>
    <property type="match status" value="1"/>
</dbReference>
<dbReference type="PROSITE" id="PS50016">
    <property type="entry name" value="ZF_PHD_2"/>
    <property type="match status" value="1"/>
</dbReference>
<keyword evidence="5 13" id="KW-0863">Zinc-finger</keyword>
<dbReference type="PANTHER" id="PTHR10333:SF103">
    <property type="entry name" value="INHIBITOR OF GROWTH PROTEIN 3"/>
    <property type="match status" value="1"/>
</dbReference>
<feature type="binding site" evidence="12">
    <location>
        <position position="884"/>
    </location>
    <ligand>
        <name>Zn(2+)</name>
        <dbReference type="ChEBI" id="CHEBI:29105"/>
        <label>1</label>
    </ligand>
</feature>
<evidence type="ECO:0000313" key="18">
    <source>
        <dbReference type="EnsemblMetazoa" id="AQUA001773-PA"/>
    </source>
</evidence>
<feature type="compositionally biased region" description="Polar residues" evidence="16">
    <location>
        <begin position="199"/>
        <end position="218"/>
    </location>
</feature>
<feature type="compositionally biased region" description="Polar residues" evidence="16">
    <location>
        <begin position="469"/>
        <end position="478"/>
    </location>
</feature>
<dbReference type="InterPro" id="IPR013083">
    <property type="entry name" value="Znf_RING/FYVE/PHD"/>
</dbReference>
<feature type="site" description="Histone H3K4me3 binding" evidence="11">
    <location>
        <position position="879"/>
    </location>
</feature>
<keyword evidence="7 14" id="KW-0156">Chromatin regulator</keyword>
<keyword evidence="9" id="KW-0804">Transcription</keyword>
<dbReference type="InterPro" id="IPR042020">
    <property type="entry name" value="ING3_PHD"/>
</dbReference>
<feature type="compositionally biased region" description="Low complexity" evidence="16">
    <location>
        <begin position="245"/>
        <end position="257"/>
    </location>
</feature>
<keyword evidence="3" id="KW-0341">Growth regulation</keyword>
<evidence type="ECO:0000256" key="8">
    <source>
        <dbReference type="ARBA" id="ARBA00023015"/>
    </source>
</evidence>
<keyword evidence="6 12" id="KW-0862">Zinc</keyword>
<reference evidence="18" key="1">
    <citation type="submission" date="2020-05" db="UniProtKB">
        <authorList>
            <consortium name="EnsemblMetazoa"/>
        </authorList>
    </citation>
    <scope>IDENTIFICATION</scope>
    <source>
        <strain evidence="18">SANGQUA</strain>
    </source>
</reference>
<evidence type="ECO:0000256" key="14">
    <source>
        <dbReference type="RuleBase" id="RU361213"/>
    </source>
</evidence>
<evidence type="ECO:0000256" key="10">
    <source>
        <dbReference type="ARBA" id="ARBA00023242"/>
    </source>
</evidence>
<keyword evidence="8" id="KW-0805">Transcription regulation</keyword>
<feature type="binding site" evidence="12">
    <location>
        <position position="897"/>
    </location>
    <ligand>
        <name>Zn(2+)</name>
        <dbReference type="ChEBI" id="CHEBI:29105"/>
        <label>2</label>
    </ligand>
</feature>
<feature type="binding site" evidence="12">
    <location>
        <position position="875"/>
    </location>
    <ligand>
        <name>Zn(2+)</name>
        <dbReference type="ChEBI" id="CHEBI:29105"/>
        <label>2</label>
    </ligand>
</feature>
<protein>
    <recommendedName>
        <fullName evidence="14">Inhibitor of growth protein</fullName>
    </recommendedName>
</protein>
<evidence type="ECO:0000256" key="3">
    <source>
        <dbReference type="ARBA" id="ARBA00022604"/>
    </source>
</evidence>
<evidence type="ECO:0000256" key="11">
    <source>
        <dbReference type="PIRSR" id="PIRSR628651-50"/>
    </source>
</evidence>
<proteinExistence type="inferred from homology"/>
<evidence type="ECO:0000256" key="9">
    <source>
        <dbReference type="ARBA" id="ARBA00023163"/>
    </source>
</evidence>
<dbReference type="InterPro" id="IPR024610">
    <property type="entry name" value="ING_N_histone-binding"/>
</dbReference>
<dbReference type="GO" id="GO:0005634">
    <property type="term" value="C:nucleus"/>
    <property type="evidence" value="ECO:0007669"/>
    <property type="project" value="UniProtKB-SubCell"/>
</dbReference>
<evidence type="ECO:0000256" key="7">
    <source>
        <dbReference type="ARBA" id="ARBA00022853"/>
    </source>
</evidence>
<evidence type="ECO:0000259" key="17">
    <source>
        <dbReference type="PROSITE" id="PS50016"/>
    </source>
</evidence>
<dbReference type="PANTHER" id="PTHR10333">
    <property type="entry name" value="INHIBITOR OF GROWTH PROTEIN"/>
    <property type="match status" value="1"/>
</dbReference>
<dbReference type="SUPFAM" id="SSF57903">
    <property type="entry name" value="FYVE/PHD zinc finger"/>
    <property type="match status" value="1"/>
</dbReference>
<dbReference type="InterPro" id="IPR019787">
    <property type="entry name" value="Znf_PHD-finger"/>
</dbReference>
<feature type="compositionally biased region" description="Low complexity" evidence="16">
    <location>
        <begin position="479"/>
        <end position="532"/>
    </location>
</feature>
<dbReference type="InterPro" id="IPR019786">
    <property type="entry name" value="Zinc_finger_PHD-type_CS"/>
</dbReference>
<dbReference type="Proteomes" id="UP000076407">
    <property type="component" value="Unassembled WGS sequence"/>
</dbReference>
<accession>A0A182WW67</accession>
<dbReference type="PROSITE" id="PS01359">
    <property type="entry name" value="ZF_PHD_1"/>
    <property type="match status" value="1"/>
</dbReference>
<name>A0A182WW67_ANOQN</name>
<feature type="binding site" evidence="12">
    <location>
        <position position="900"/>
    </location>
    <ligand>
        <name>Zn(2+)</name>
        <dbReference type="ChEBI" id="CHEBI:29105"/>
        <label>2</label>
    </ligand>
</feature>
<comment type="function">
    <text evidence="14">Component of an histone acetyltransferase complex.</text>
</comment>
<feature type="binding site" evidence="12">
    <location>
        <position position="881"/>
    </location>
    <ligand>
        <name>Zn(2+)</name>
        <dbReference type="ChEBI" id="CHEBI:29105"/>
        <label>1</label>
    </ligand>
</feature>
<dbReference type="GO" id="GO:0008270">
    <property type="term" value="F:zinc ion binding"/>
    <property type="evidence" value="ECO:0007669"/>
    <property type="project" value="UniProtKB-KW"/>
</dbReference>
<dbReference type="InterPro" id="IPR001965">
    <property type="entry name" value="Znf_PHD"/>
</dbReference>
<dbReference type="VEuPathDB" id="VectorBase:AQUA001773"/>
<evidence type="ECO:0000313" key="19">
    <source>
        <dbReference type="Proteomes" id="UP000076407"/>
    </source>
</evidence>
<feature type="compositionally biased region" description="Polar residues" evidence="16">
    <location>
        <begin position="1"/>
        <end position="12"/>
    </location>
</feature>
<evidence type="ECO:0000256" key="2">
    <source>
        <dbReference type="ARBA" id="ARBA00010210"/>
    </source>
</evidence>
<feature type="compositionally biased region" description="Low complexity" evidence="16">
    <location>
        <begin position="810"/>
        <end position="839"/>
    </location>
</feature>
<feature type="region of interest" description="Disordered" evidence="16">
    <location>
        <begin position="469"/>
        <end position="532"/>
    </location>
</feature>
<evidence type="ECO:0000256" key="16">
    <source>
        <dbReference type="SAM" id="MobiDB-lite"/>
    </source>
</evidence>
<feature type="region of interest" description="Disordered" evidence="16">
    <location>
        <begin position="431"/>
        <end position="456"/>
    </location>
</feature>
<comment type="domain">
    <text evidence="14">The PHD-type zinc finger mediates the binding to H3K4me3.</text>
</comment>
<dbReference type="Gene3D" id="3.30.40.10">
    <property type="entry name" value="Zinc/RING finger domain, C3HC4 (zinc finger)"/>
    <property type="match status" value="1"/>
</dbReference>
<dbReference type="STRING" id="34691.A0A182WW67"/>
<keyword evidence="19" id="KW-1185">Reference proteome</keyword>
<feature type="coiled-coil region" evidence="15">
    <location>
        <begin position="635"/>
        <end position="662"/>
    </location>
</feature>
<feature type="domain" description="PHD-type" evidence="17">
    <location>
        <begin position="854"/>
        <end position="903"/>
    </location>
</feature>
<dbReference type="EnsemblMetazoa" id="AQUA001773-RA">
    <property type="protein sequence ID" value="AQUA001773-PA"/>
    <property type="gene ID" value="AQUA001773"/>
</dbReference>
<feature type="region of interest" description="Disordered" evidence="16">
    <location>
        <begin position="810"/>
        <end position="841"/>
    </location>
</feature>
<dbReference type="CDD" id="cd16858">
    <property type="entry name" value="ING_ING3_Yng2p"/>
    <property type="match status" value="1"/>
</dbReference>
<evidence type="ECO:0000256" key="13">
    <source>
        <dbReference type="PROSITE-ProRule" id="PRU00146"/>
    </source>
</evidence>
<comment type="similarity">
    <text evidence="2 14">Belongs to the ING family.</text>
</comment>
<organism evidence="18 19">
    <name type="scientific">Anopheles quadriannulatus</name>
    <name type="common">Mosquito</name>
    <dbReference type="NCBI Taxonomy" id="34691"/>
    <lineage>
        <taxon>Eukaryota</taxon>
        <taxon>Metazoa</taxon>
        <taxon>Ecdysozoa</taxon>
        <taxon>Arthropoda</taxon>
        <taxon>Hexapoda</taxon>
        <taxon>Insecta</taxon>
        <taxon>Pterygota</taxon>
        <taxon>Neoptera</taxon>
        <taxon>Endopterygota</taxon>
        <taxon>Diptera</taxon>
        <taxon>Nematocera</taxon>
        <taxon>Culicoidea</taxon>
        <taxon>Culicidae</taxon>
        <taxon>Anophelinae</taxon>
        <taxon>Anopheles</taxon>
    </lineage>
</organism>
<feature type="binding site" evidence="12">
    <location>
        <position position="859"/>
    </location>
    <ligand>
        <name>Zn(2+)</name>
        <dbReference type="ChEBI" id="CHEBI:29105"/>
        <label>1</label>
    </ligand>
</feature>
<dbReference type="SMART" id="SM01408">
    <property type="entry name" value="ING"/>
    <property type="match status" value="1"/>
</dbReference>
<evidence type="ECO:0000256" key="1">
    <source>
        <dbReference type="ARBA" id="ARBA00004123"/>
    </source>
</evidence>
<keyword evidence="10 14" id="KW-0539">Nucleus</keyword>
<dbReference type="InterPro" id="IPR028651">
    <property type="entry name" value="ING_fam"/>
</dbReference>
<dbReference type="CDD" id="cd15585">
    <property type="entry name" value="PHD_ING3"/>
    <property type="match status" value="1"/>
</dbReference>
<dbReference type="GO" id="GO:0035267">
    <property type="term" value="C:NuA4 histone acetyltransferase complex"/>
    <property type="evidence" value="ECO:0007669"/>
    <property type="project" value="TreeGrafter"/>
</dbReference>